<evidence type="ECO:0000313" key="3">
    <source>
        <dbReference type="EnsemblFungi" id="MAPG_08402T0"/>
    </source>
</evidence>
<reference evidence="2" key="3">
    <citation type="submission" date="2011-03" db="EMBL/GenBank/DDBJ databases">
        <title>Annotation of Magnaporthe poae ATCC 64411.</title>
        <authorList>
            <person name="Ma L.-J."/>
            <person name="Dead R."/>
            <person name="Young S.K."/>
            <person name="Zeng Q."/>
            <person name="Gargeya S."/>
            <person name="Fitzgerald M."/>
            <person name="Haas B."/>
            <person name="Abouelleil A."/>
            <person name="Alvarado L."/>
            <person name="Arachchi H.M."/>
            <person name="Berlin A."/>
            <person name="Brown A."/>
            <person name="Chapman S.B."/>
            <person name="Chen Z."/>
            <person name="Dunbar C."/>
            <person name="Freedman E."/>
            <person name="Gearin G."/>
            <person name="Gellesch M."/>
            <person name="Goldberg J."/>
            <person name="Griggs A."/>
            <person name="Gujja S."/>
            <person name="Heiman D."/>
            <person name="Howarth C."/>
            <person name="Larson L."/>
            <person name="Lui A."/>
            <person name="MacDonald P.J.P."/>
            <person name="Mehta T."/>
            <person name="Montmayeur A."/>
            <person name="Murphy C."/>
            <person name="Neiman D."/>
            <person name="Pearson M."/>
            <person name="Priest M."/>
            <person name="Roberts A."/>
            <person name="Saif S."/>
            <person name="Shea T."/>
            <person name="Shenoy N."/>
            <person name="Sisk P."/>
            <person name="Stolte C."/>
            <person name="Sykes S."/>
            <person name="Yandava C."/>
            <person name="Wortman J."/>
            <person name="Nusbaum C."/>
            <person name="Birren B."/>
        </authorList>
    </citation>
    <scope>NUCLEOTIDE SEQUENCE</scope>
    <source>
        <strain evidence="2">ATCC 64411</strain>
    </source>
</reference>
<protein>
    <submittedName>
        <fullName evidence="2 3">Uncharacterized protein</fullName>
    </submittedName>
</protein>
<proteinExistence type="predicted"/>
<reference evidence="3" key="4">
    <citation type="journal article" date="2015" name="G3 (Bethesda)">
        <title>Genome sequences of three phytopathogenic species of the Magnaporthaceae family of fungi.</title>
        <authorList>
            <person name="Okagaki L.H."/>
            <person name="Nunes C.C."/>
            <person name="Sailsbery J."/>
            <person name="Clay B."/>
            <person name="Brown D."/>
            <person name="John T."/>
            <person name="Oh Y."/>
            <person name="Young N."/>
            <person name="Fitzgerald M."/>
            <person name="Haas B.J."/>
            <person name="Zeng Q."/>
            <person name="Young S."/>
            <person name="Adiconis X."/>
            <person name="Fan L."/>
            <person name="Levin J.Z."/>
            <person name="Mitchell T.K."/>
            <person name="Okubara P.A."/>
            <person name="Farman M.L."/>
            <person name="Kohn L.M."/>
            <person name="Birren B."/>
            <person name="Ma L.-J."/>
            <person name="Dean R.A."/>
        </authorList>
    </citation>
    <scope>NUCLEOTIDE SEQUENCE</scope>
    <source>
        <strain evidence="3">ATCC 64411 / 73-15</strain>
    </source>
</reference>
<evidence type="ECO:0000313" key="4">
    <source>
        <dbReference type="Proteomes" id="UP000011715"/>
    </source>
</evidence>
<accession>A0A0C4E798</accession>
<sequence>MQLTHLVVALAIAVPTTAAAIEPGMRASLMARDADEVEKRSPRNCPEVIYRNGRKLCRGAPPGKGKKA</sequence>
<dbReference type="EnsemblFungi" id="MAPG_08402T0">
    <property type="protein sequence ID" value="MAPG_08402T0"/>
    <property type="gene ID" value="MAPG_08402"/>
</dbReference>
<name>A0A0C4E798_MAGP6</name>
<evidence type="ECO:0000313" key="2">
    <source>
        <dbReference type="EMBL" id="KLU89431.1"/>
    </source>
</evidence>
<feature type="chain" id="PRO_5009385764" evidence="1">
    <location>
        <begin position="20"/>
        <end position="68"/>
    </location>
</feature>
<feature type="signal peptide" evidence="1">
    <location>
        <begin position="1"/>
        <end position="19"/>
    </location>
</feature>
<evidence type="ECO:0000256" key="1">
    <source>
        <dbReference type="SAM" id="SignalP"/>
    </source>
</evidence>
<reference evidence="3" key="5">
    <citation type="submission" date="2015-06" db="UniProtKB">
        <authorList>
            <consortium name="EnsemblFungi"/>
        </authorList>
    </citation>
    <scope>IDENTIFICATION</scope>
    <source>
        <strain evidence="3">ATCC 64411</strain>
    </source>
</reference>
<dbReference type="AlphaFoldDB" id="A0A0C4E798"/>
<keyword evidence="1" id="KW-0732">Signal</keyword>
<dbReference type="Proteomes" id="UP000011715">
    <property type="component" value="Unassembled WGS sequence"/>
</dbReference>
<dbReference type="EMBL" id="GL876973">
    <property type="protein sequence ID" value="KLU89431.1"/>
    <property type="molecule type" value="Genomic_DNA"/>
</dbReference>
<keyword evidence="4" id="KW-1185">Reference proteome</keyword>
<organism evidence="3 4">
    <name type="scientific">Magnaporthiopsis poae (strain ATCC 64411 / 73-15)</name>
    <name type="common">Kentucky bluegrass fungus</name>
    <name type="synonym">Magnaporthe poae</name>
    <dbReference type="NCBI Taxonomy" id="644358"/>
    <lineage>
        <taxon>Eukaryota</taxon>
        <taxon>Fungi</taxon>
        <taxon>Dikarya</taxon>
        <taxon>Ascomycota</taxon>
        <taxon>Pezizomycotina</taxon>
        <taxon>Sordariomycetes</taxon>
        <taxon>Sordariomycetidae</taxon>
        <taxon>Magnaporthales</taxon>
        <taxon>Magnaporthaceae</taxon>
        <taxon>Magnaporthiopsis</taxon>
    </lineage>
</organism>
<dbReference type="VEuPathDB" id="FungiDB:MAPG_08402"/>
<gene>
    <name evidence="2" type="ORF">MAPG_08402</name>
</gene>
<reference evidence="4" key="1">
    <citation type="submission" date="2010-05" db="EMBL/GenBank/DDBJ databases">
        <title>The genome sequence of Magnaporthe poae strain ATCC 64411.</title>
        <authorList>
            <person name="Ma L.-J."/>
            <person name="Dead R."/>
            <person name="Young S."/>
            <person name="Zeng Q."/>
            <person name="Koehrsen M."/>
            <person name="Alvarado L."/>
            <person name="Berlin A."/>
            <person name="Chapman S.B."/>
            <person name="Chen Z."/>
            <person name="Freedman E."/>
            <person name="Gellesch M."/>
            <person name="Goldberg J."/>
            <person name="Griggs A."/>
            <person name="Gujja S."/>
            <person name="Heilman E.R."/>
            <person name="Heiman D."/>
            <person name="Hepburn T."/>
            <person name="Howarth C."/>
            <person name="Jen D."/>
            <person name="Larson L."/>
            <person name="Mehta T."/>
            <person name="Neiman D."/>
            <person name="Pearson M."/>
            <person name="Roberts A."/>
            <person name="Saif S."/>
            <person name="Shea T."/>
            <person name="Shenoy N."/>
            <person name="Sisk P."/>
            <person name="Stolte C."/>
            <person name="Sykes S."/>
            <person name="Walk T."/>
            <person name="White J."/>
            <person name="Yandava C."/>
            <person name="Haas B."/>
            <person name="Nusbaum C."/>
            <person name="Birren B."/>
        </authorList>
    </citation>
    <scope>NUCLEOTIDE SEQUENCE [LARGE SCALE GENOMIC DNA]</scope>
    <source>
        <strain evidence="4">ATCC 64411 / 73-15</strain>
    </source>
</reference>
<dbReference type="EMBL" id="ADBL01002028">
    <property type="status" value="NOT_ANNOTATED_CDS"/>
    <property type="molecule type" value="Genomic_DNA"/>
</dbReference>
<reference evidence="2" key="2">
    <citation type="submission" date="2010-05" db="EMBL/GenBank/DDBJ databases">
        <title>The Genome Sequence of Magnaporthe poae strain ATCC 64411.</title>
        <authorList>
            <consortium name="The Broad Institute Genome Sequencing Platform"/>
            <consortium name="Broad Institute Genome Sequencing Center for Infectious Disease"/>
            <person name="Ma L.-J."/>
            <person name="Dead R."/>
            <person name="Young S."/>
            <person name="Zeng Q."/>
            <person name="Koehrsen M."/>
            <person name="Alvarado L."/>
            <person name="Berlin A."/>
            <person name="Chapman S.B."/>
            <person name="Chen Z."/>
            <person name="Freedman E."/>
            <person name="Gellesch M."/>
            <person name="Goldberg J."/>
            <person name="Griggs A."/>
            <person name="Gujja S."/>
            <person name="Heilman E.R."/>
            <person name="Heiman D."/>
            <person name="Hepburn T."/>
            <person name="Howarth C."/>
            <person name="Jen D."/>
            <person name="Larson L."/>
            <person name="Mehta T."/>
            <person name="Neiman D."/>
            <person name="Pearson M."/>
            <person name="Roberts A."/>
            <person name="Saif S."/>
            <person name="Shea T."/>
            <person name="Shenoy N."/>
            <person name="Sisk P."/>
            <person name="Stolte C."/>
            <person name="Sykes S."/>
            <person name="Walk T."/>
            <person name="White J."/>
            <person name="Yandava C."/>
            <person name="Haas B."/>
            <person name="Nusbaum C."/>
            <person name="Birren B."/>
        </authorList>
    </citation>
    <scope>NUCLEOTIDE SEQUENCE</scope>
    <source>
        <strain evidence="2">ATCC 64411</strain>
    </source>
</reference>